<gene>
    <name evidence="1" type="ORF">H1D24_33040</name>
</gene>
<sequence length="110" mass="11592">MQIFTSADSTEPSWRADAAASGHVSALRERLDAGREASQSVRDSVDLRGALLLDPVTAAVDDVGGASLDAVSCTLADLFWARIEALAPGIDSLGLRPAVSRAWKEDLNVK</sequence>
<dbReference type="Proteomes" id="UP000545761">
    <property type="component" value="Unassembled WGS sequence"/>
</dbReference>
<organism evidence="1 2">
    <name type="scientific">Streptomyces himalayensis subsp. himalayensis</name>
    <dbReference type="NCBI Taxonomy" id="2756131"/>
    <lineage>
        <taxon>Bacteria</taxon>
        <taxon>Bacillati</taxon>
        <taxon>Actinomycetota</taxon>
        <taxon>Actinomycetes</taxon>
        <taxon>Kitasatosporales</taxon>
        <taxon>Streptomycetaceae</taxon>
        <taxon>Streptomyces</taxon>
        <taxon>Streptomyces himalayensis</taxon>
    </lineage>
</organism>
<evidence type="ECO:0000313" key="1">
    <source>
        <dbReference type="EMBL" id="MBA2950483.1"/>
    </source>
</evidence>
<comment type="caution">
    <text evidence="1">The sequence shown here is derived from an EMBL/GenBank/DDBJ whole genome shotgun (WGS) entry which is preliminary data.</text>
</comment>
<dbReference type="EMBL" id="JACEHE010000028">
    <property type="protein sequence ID" value="MBA2950483.1"/>
    <property type="molecule type" value="Genomic_DNA"/>
</dbReference>
<name>A0A7W0DSH9_9ACTN</name>
<dbReference type="AlphaFoldDB" id="A0A7W0DSH9"/>
<proteinExistence type="predicted"/>
<evidence type="ECO:0000313" key="2">
    <source>
        <dbReference type="Proteomes" id="UP000545761"/>
    </source>
</evidence>
<protein>
    <submittedName>
        <fullName evidence="1">Uncharacterized protein</fullName>
    </submittedName>
</protein>
<reference evidence="1 2" key="1">
    <citation type="submission" date="2020-07" db="EMBL/GenBank/DDBJ databases">
        <title>Streptomyces isolated from Indian soil.</title>
        <authorList>
            <person name="Mandal S."/>
            <person name="Maiti P.K."/>
        </authorList>
    </citation>
    <scope>NUCLEOTIDE SEQUENCE [LARGE SCALE GENOMIC DNA]</scope>
    <source>
        <strain evidence="1 2">PSKA28</strain>
    </source>
</reference>
<accession>A0A7W0DSH9</accession>